<comment type="caution">
    <text evidence="1">The sequence shown here is derived from an EMBL/GenBank/DDBJ whole genome shotgun (WGS) entry which is preliminary data.</text>
</comment>
<reference evidence="1 2" key="1">
    <citation type="journal article" date="2010" name="Int. J. Syst. Evol. Microbiol.">
        <title>Thiohalobacter thiocyanaticus gen. nov., sp. nov., a moderately halophilic, sulfur-oxidizing gammaproteobacterium from hypersaline lakes, that utilizes thiocyanate.</title>
        <authorList>
            <person name="Sorokin D.Y."/>
            <person name="Kovaleva O.L."/>
            <person name="Tourova T.P."/>
            <person name="Muyzer G."/>
        </authorList>
    </citation>
    <scope>NUCLEOTIDE SEQUENCE [LARGE SCALE GENOMIC DNA]</scope>
    <source>
        <strain evidence="1 2">Hrh1</strain>
    </source>
</reference>
<dbReference type="InterPro" id="IPR046583">
    <property type="entry name" value="DUF6631"/>
</dbReference>
<dbReference type="OrthoDB" id="7066845at2"/>
<gene>
    <name evidence="1" type="ORF">D6C00_01015</name>
</gene>
<sequence>MTTTTETSEDDVSVLFPDETLELSGEQVTVREFRFTEGIRAAQIAQPILGALRSLIDQDKITTEALDSIIADHVDVWTQLISMSTNLTEERITSLSDKDGVALSLAFWRVNGPFFTRRLVLAASARQEPAATSD</sequence>
<protein>
    <submittedName>
        <fullName evidence="1">Uncharacterized protein</fullName>
    </submittedName>
</protein>
<evidence type="ECO:0000313" key="1">
    <source>
        <dbReference type="EMBL" id="RRQ20702.1"/>
    </source>
</evidence>
<dbReference type="Pfam" id="PF20336">
    <property type="entry name" value="DUF6631"/>
    <property type="match status" value="1"/>
</dbReference>
<proteinExistence type="predicted"/>
<evidence type="ECO:0000313" key="2">
    <source>
        <dbReference type="Proteomes" id="UP000287798"/>
    </source>
</evidence>
<organism evidence="1 2">
    <name type="scientific">Thiohalobacter thiocyanaticus</name>
    <dbReference type="NCBI Taxonomy" id="585455"/>
    <lineage>
        <taxon>Bacteria</taxon>
        <taxon>Pseudomonadati</taxon>
        <taxon>Pseudomonadota</taxon>
        <taxon>Gammaproteobacteria</taxon>
        <taxon>Thiohalobacterales</taxon>
        <taxon>Thiohalobacteraceae</taxon>
        <taxon>Thiohalobacter</taxon>
    </lineage>
</organism>
<dbReference type="AlphaFoldDB" id="A0A426QG28"/>
<name>A0A426QG28_9GAMM</name>
<dbReference type="Proteomes" id="UP000287798">
    <property type="component" value="Unassembled WGS sequence"/>
</dbReference>
<dbReference type="EMBL" id="QZMU01000001">
    <property type="protein sequence ID" value="RRQ20702.1"/>
    <property type="molecule type" value="Genomic_DNA"/>
</dbReference>
<keyword evidence="2" id="KW-1185">Reference proteome</keyword>
<dbReference type="RefSeq" id="WP_125179916.1">
    <property type="nucleotide sequence ID" value="NZ_QZMU01000001.1"/>
</dbReference>
<accession>A0A426QG28</accession>